<reference evidence="2 3" key="1">
    <citation type="journal article" date="2011" name="J. Bacteriol.">
        <title>Complete genome sequence of Mycoplasma haemofelis, a hemotropic mycoplasma.</title>
        <authorList>
            <person name="Barker E.N."/>
            <person name="Helps C.R."/>
            <person name="Peters I.R."/>
            <person name="Darby A.C."/>
            <person name="Radford A.D."/>
            <person name="Tasker S."/>
        </authorList>
    </citation>
    <scope>NUCLEOTIDE SEQUENCE [LARGE SCALE GENOMIC DNA]</scope>
    <source>
        <strain evidence="2 3">Langford 1</strain>
    </source>
</reference>
<evidence type="ECO:0000313" key="2">
    <source>
        <dbReference type="EMBL" id="CBY93527.1"/>
    </source>
</evidence>
<evidence type="ECO:0000313" key="3">
    <source>
        <dbReference type="Proteomes" id="UP000008637"/>
    </source>
</evidence>
<feature type="compositionally biased region" description="Basic and acidic residues" evidence="1">
    <location>
        <begin position="250"/>
        <end position="259"/>
    </location>
</feature>
<dbReference type="Proteomes" id="UP000008637">
    <property type="component" value="Chromosome"/>
</dbReference>
<name>E8ZK56_MYCHL</name>
<accession>E8ZK56</accession>
<dbReference type="OrthoDB" id="9823469at2"/>
<feature type="region of interest" description="Disordered" evidence="1">
    <location>
        <begin position="239"/>
        <end position="259"/>
    </location>
</feature>
<organism evidence="2 3">
    <name type="scientific">Mycoplasma haemofelis (strain Langford 1)</name>
    <name type="common">Haemobartonella felis</name>
    <dbReference type="NCBI Taxonomy" id="941640"/>
    <lineage>
        <taxon>Bacteria</taxon>
        <taxon>Bacillati</taxon>
        <taxon>Mycoplasmatota</taxon>
        <taxon>Mollicutes</taxon>
        <taxon>Mycoplasmataceae</taxon>
        <taxon>Mycoplasma</taxon>
    </lineage>
</organism>
<dbReference type="KEGG" id="mha:HF1_15190"/>
<dbReference type="HOGENOM" id="CLU_1076975_0_0_14"/>
<dbReference type="AlphaFoldDB" id="E8ZK56"/>
<dbReference type="EMBL" id="FR773153">
    <property type="protein sequence ID" value="CBY93527.1"/>
    <property type="molecule type" value="Genomic_DNA"/>
</dbReference>
<gene>
    <name evidence="2" type="ORF">HF1_15190</name>
</gene>
<keyword evidence="3" id="KW-1185">Reference proteome</keyword>
<proteinExistence type="predicted"/>
<protein>
    <submittedName>
        <fullName evidence="2">Uncharacterized protein</fullName>
    </submittedName>
</protein>
<evidence type="ECO:0000256" key="1">
    <source>
        <dbReference type="SAM" id="MobiDB-lite"/>
    </source>
</evidence>
<sequence>MEDEQEIVQEESLEEQEEPVVEEEEVFVPPTLEEVYDKSLFDNFSNLFYVRTAPPSHFNWFLSPFVVHVFEFLTSLRRDRAMVFSHEENFDSQPIRDKYLKDLSFLKSIEKYTHFPRFDYFISPFSYEYEKMFWTFTPYKKTMFTIQDSLFFLNSEPFGPQGRCMFWESHALNHPEECQAYIRRIEIEVKNKYSALNRAYEVFNRDLYGEYEDDFSMLDCPDINLGKFDKKARKEASKKVWYESEPPEAEIERHQEPKK</sequence>
<feature type="region of interest" description="Disordered" evidence="1">
    <location>
        <begin position="1"/>
        <end position="20"/>
    </location>
</feature>